<dbReference type="EMBL" id="CP017641">
    <property type="protein sequence ID" value="APZ95437.1"/>
    <property type="molecule type" value="Genomic_DNA"/>
</dbReference>
<dbReference type="SUPFAM" id="SSF46626">
    <property type="entry name" value="Cytochrome c"/>
    <property type="match status" value="1"/>
</dbReference>
<keyword evidence="7" id="KW-1185">Reference proteome</keyword>
<dbReference type="InterPro" id="IPR009056">
    <property type="entry name" value="Cyt_c-like_dom"/>
</dbReference>
<protein>
    <recommendedName>
        <fullName evidence="5">Cytochrome c domain-containing protein</fullName>
    </recommendedName>
</protein>
<dbReference type="Proteomes" id="UP000187735">
    <property type="component" value="Chromosome"/>
</dbReference>
<sequence>MKVRTQNQSGYGTAQRSHWPGSQLRCWFAGIVLLVCTQATFADGDTDRASAFKKTVAPFLKTYCVKCHGAKKPKGDRRFDVLSGRIADNNDLIDLQDILDQLNLSEMPPPDEAQPSDDERRMVIAWLTGAIADYHTTQRRANQCCDD</sequence>
<evidence type="ECO:0000313" key="6">
    <source>
        <dbReference type="EMBL" id="APZ95437.1"/>
    </source>
</evidence>
<dbReference type="GO" id="GO:0009055">
    <property type="term" value="F:electron transfer activity"/>
    <property type="evidence" value="ECO:0007669"/>
    <property type="project" value="InterPro"/>
</dbReference>
<evidence type="ECO:0000313" key="7">
    <source>
        <dbReference type="Proteomes" id="UP000187735"/>
    </source>
</evidence>
<reference evidence="6 7" key="1">
    <citation type="journal article" date="2016" name="Front. Microbiol.">
        <title>Fuerstia marisgermanicae gen. nov., sp. nov., an Unusual Member of the Phylum Planctomycetes from the German Wadden Sea.</title>
        <authorList>
            <person name="Kohn T."/>
            <person name="Heuer A."/>
            <person name="Jogler M."/>
            <person name="Vollmers J."/>
            <person name="Boedeker C."/>
            <person name="Bunk B."/>
            <person name="Rast P."/>
            <person name="Borchert D."/>
            <person name="Glockner I."/>
            <person name="Freese H.M."/>
            <person name="Klenk H.P."/>
            <person name="Overmann J."/>
            <person name="Kaster A.K."/>
            <person name="Rohde M."/>
            <person name="Wiegand S."/>
            <person name="Jogler C."/>
        </authorList>
    </citation>
    <scope>NUCLEOTIDE SEQUENCE [LARGE SCALE GENOMIC DNA]</scope>
    <source>
        <strain evidence="6 7">NH11</strain>
    </source>
</reference>
<dbReference type="STRING" id="1891926.Fuma_05095"/>
<dbReference type="AlphaFoldDB" id="A0A1P8WN25"/>
<evidence type="ECO:0000256" key="2">
    <source>
        <dbReference type="ARBA" id="ARBA00022723"/>
    </source>
</evidence>
<feature type="domain" description="Cytochrome c" evidence="5">
    <location>
        <begin position="44"/>
        <end position="131"/>
    </location>
</feature>
<name>A0A1P8WN25_9PLAN</name>
<dbReference type="KEGG" id="fmr:Fuma_05095"/>
<accession>A0A1P8WN25</accession>
<organism evidence="6 7">
    <name type="scientific">Fuerstiella marisgermanici</name>
    <dbReference type="NCBI Taxonomy" id="1891926"/>
    <lineage>
        <taxon>Bacteria</taxon>
        <taxon>Pseudomonadati</taxon>
        <taxon>Planctomycetota</taxon>
        <taxon>Planctomycetia</taxon>
        <taxon>Planctomycetales</taxon>
        <taxon>Planctomycetaceae</taxon>
        <taxon>Fuerstiella</taxon>
    </lineage>
</organism>
<dbReference type="Pfam" id="PF07635">
    <property type="entry name" value="PSCyt1"/>
    <property type="match status" value="1"/>
</dbReference>
<proteinExistence type="predicted"/>
<evidence type="ECO:0000256" key="1">
    <source>
        <dbReference type="ARBA" id="ARBA00022617"/>
    </source>
</evidence>
<keyword evidence="2 4" id="KW-0479">Metal-binding</keyword>
<dbReference type="InterPro" id="IPR036909">
    <property type="entry name" value="Cyt_c-like_dom_sf"/>
</dbReference>
<evidence type="ECO:0000259" key="5">
    <source>
        <dbReference type="PROSITE" id="PS51007"/>
    </source>
</evidence>
<keyword evidence="3 4" id="KW-0408">Iron</keyword>
<evidence type="ECO:0000256" key="4">
    <source>
        <dbReference type="PROSITE-ProRule" id="PRU00433"/>
    </source>
</evidence>
<dbReference type="InterPro" id="IPR011429">
    <property type="entry name" value="Cyt_c_Planctomycete-type"/>
</dbReference>
<dbReference type="PROSITE" id="PS51007">
    <property type="entry name" value="CYTC"/>
    <property type="match status" value="1"/>
</dbReference>
<keyword evidence="1 4" id="KW-0349">Heme</keyword>
<dbReference type="GO" id="GO:0020037">
    <property type="term" value="F:heme binding"/>
    <property type="evidence" value="ECO:0007669"/>
    <property type="project" value="InterPro"/>
</dbReference>
<gene>
    <name evidence="6" type="ORF">Fuma_05095</name>
</gene>
<evidence type="ECO:0000256" key="3">
    <source>
        <dbReference type="ARBA" id="ARBA00023004"/>
    </source>
</evidence>
<dbReference type="GO" id="GO:0046872">
    <property type="term" value="F:metal ion binding"/>
    <property type="evidence" value="ECO:0007669"/>
    <property type="project" value="UniProtKB-KW"/>
</dbReference>